<feature type="non-terminal residue" evidence="1">
    <location>
        <position position="35"/>
    </location>
</feature>
<comment type="caution">
    <text evidence="1">The sequence shown here is derived from an EMBL/GenBank/DDBJ whole genome shotgun (WGS) entry which is preliminary data.</text>
</comment>
<reference evidence="1 2" key="1">
    <citation type="submission" date="2015-09" db="EMBL/GenBank/DDBJ databases">
        <title>A metagenomics-based metabolic model of nitrate-dependent anaerobic oxidation of methane by Methanoperedens-like archaea.</title>
        <authorList>
            <person name="Arshad A."/>
            <person name="Speth D.R."/>
            <person name="De Graaf R.M."/>
            <person name="Op Den Camp H.J."/>
            <person name="Jetten M.S."/>
            <person name="Welte C.U."/>
        </authorList>
    </citation>
    <scope>NUCLEOTIDE SEQUENCE [LARGE SCALE GENOMIC DNA]</scope>
</reference>
<proteinExistence type="predicted"/>
<gene>
    <name evidence="1" type="ORF">MPEBLZ_03883</name>
</gene>
<protein>
    <submittedName>
        <fullName evidence="1">Uncharacterized protein</fullName>
    </submittedName>
</protein>
<sequence length="35" mass="3984">MKEKLSRSGKKAQIQISNSNWVNLMSFIDKMVGTI</sequence>
<evidence type="ECO:0000313" key="2">
    <source>
        <dbReference type="Proteomes" id="UP000050360"/>
    </source>
</evidence>
<organism evidence="1 2">
    <name type="scientific">Candidatus Methanoperedens nitratireducens</name>
    <dbReference type="NCBI Taxonomy" id="1392998"/>
    <lineage>
        <taxon>Archaea</taxon>
        <taxon>Methanobacteriati</taxon>
        <taxon>Methanobacteriota</taxon>
        <taxon>Stenosarchaea group</taxon>
        <taxon>Methanomicrobia</taxon>
        <taxon>Methanosarcinales</taxon>
        <taxon>ANME-2 cluster</taxon>
        <taxon>Candidatus Methanoperedentaceae</taxon>
        <taxon>Candidatus Methanoperedens</taxon>
    </lineage>
</organism>
<name>A0A0P8A0S4_9EURY</name>
<evidence type="ECO:0000313" key="1">
    <source>
        <dbReference type="EMBL" id="KPQ41568.1"/>
    </source>
</evidence>
<dbReference type="EMBL" id="LKCM01000336">
    <property type="protein sequence ID" value="KPQ41568.1"/>
    <property type="molecule type" value="Genomic_DNA"/>
</dbReference>
<dbReference type="Proteomes" id="UP000050360">
    <property type="component" value="Unassembled WGS sequence"/>
</dbReference>
<accession>A0A0P8A0S4</accession>
<dbReference type="AlphaFoldDB" id="A0A0P8A0S4"/>